<gene>
    <name evidence="4" type="primary">107359150</name>
</gene>
<dbReference type="OrthoDB" id="10041953at2759"/>
<dbReference type="EnsemblMetazoa" id="tetur03g02710.1">
    <property type="protein sequence ID" value="tetur03g02710.1"/>
    <property type="gene ID" value="tetur03g02710"/>
</dbReference>
<dbReference type="KEGG" id="tut:107359150"/>
<comment type="function">
    <text evidence="2">May mediate accelerated ATP-independent bidirectional transbilayer migration of phospholipids upon binding calcium ions that results in a loss of phospholipid asymmetry in the plasma membrane.</text>
</comment>
<dbReference type="GO" id="GO:0017128">
    <property type="term" value="F:phospholipid scramblase activity"/>
    <property type="evidence" value="ECO:0007669"/>
    <property type="project" value="InterPro"/>
</dbReference>
<evidence type="ECO:0000313" key="5">
    <source>
        <dbReference type="Proteomes" id="UP000015104"/>
    </source>
</evidence>
<keyword evidence="2" id="KW-0106">Calcium</keyword>
<accession>T1JZ52</accession>
<dbReference type="Pfam" id="PF03803">
    <property type="entry name" value="Scramblase"/>
    <property type="match status" value="1"/>
</dbReference>
<proteinExistence type="inferred from homology"/>
<dbReference type="PANTHER" id="PTHR23248">
    <property type="entry name" value="PHOSPHOLIPID SCRAMBLASE-RELATED"/>
    <property type="match status" value="1"/>
</dbReference>
<protein>
    <recommendedName>
        <fullName evidence="2">Phospholipid scramblase</fullName>
    </recommendedName>
</protein>
<dbReference type="EMBL" id="CAEY01001116">
    <property type="status" value="NOT_ANNOTATED_CDS"/>
    <property type="molecule type" value="Genomic_DNA"/>
</dbReference>
<reference evidence="4" key="2">
    <citation type="submission" date="2015-06" db="UniProtKB">
        <authorList>
            <consortium name="EnsemblMetazoa"/>
        </authorList>
    </citation>
    <scope>IDENTIFICATION</scope>
</reference>
<evidence type="ECO:0000256" key="3">
    <source>
        <dbReference type="SAM" id="MobiDB-lite"/>
    </source>
</evidence>
<evidence type="ECO:0000313" key="4">
    <source>
        <dbReference type="EnsemblMetazoa" id="tetur03g02710.1"/>
    </source>
</evidence>
<comment type="cofactor">
    <cofactor evidence="2">
        <name>Ca(2+)</name>
        <dbReference type="ChEBI" id="CHEBI:29108"/>
    </cofactor>
</comment>
<feature type="compositionally biased region" description="Polar residues" evidence="3">
    <location>
        <begin position="23"/>
        <end position="40"/>
    </location>
</feature>
<dbReference type="eggNOG" id="KOG0621">
    <property type="taxonomic scope" value="Eukaryota"/>
</dbReference>
<dbReference type="GO" id="GO:0005886">
    <property type="term" value="C:plasma membrane"/>
    <property type="evidence" value="ECO:0007669"/>
    <property type="project" value="TreeGrafter"/>
</dbReference>
<dbReference type="Proteomes" id="UP000015104">
    <property type="component" value="Unassembled WGS sequence"/>
</dbReference>
<dbReference type="AlphaFoldDB" id="T1JZ52"/>
<comment type="similarity">
    <text evidence="1 2">Belongs to the phospholipid scramblase family.</text>
</comment>
<keyword evidence="5" id="KW-1185">Reference proteome</keyword>
<sequence>MSNSGLLSAGSLPSYDGAKIPSLQPNEQHSNTKPSNTEDNWMTLPLASNCSPGLEYLTQIDKFYVVKNIDRRASKITYIIKNGSAQKVYTAVEDYDKCCKICCNTTRPFDIRVLDSQEREVLNFHRPLGCQSCWCFCCLQSVEVTASGVTCGFIEQSWSLFVSKFRICDATGKTVLVIKGPYINQIVTKFQIFSSDGKTEVGNVSALRAMALQEQFSDVVHFSASFPMDLDVNIKSVLMAASILIDCLFLKSAQEIRAIHAAQTGFHLGHCLSMCLH</sequence>
<evidence type="ECO:0000256" key="2">
    <source>
        <dbReference type="RuleBase" id="RU363116"/>
    </source>
</evidence>
<dbReference type="PANTHER" id="PTHR23248:SF9">
    <property type="entry name" value="PHOSPHOLIPID SCRAMBLASE"/>
    <property type="match status" value="1"/>
</dbReference>
<evidence type="ECO:0000256" key="1">
    <source>
        <dbReference type="ARBA" id="ARBA00005350"/>
    </source>
</evidence>
<name>T1JZ52_TETUR</name>
<feature type="region of interest" description="Disordered" evidence="3">
    <location>
        <begin position="1"/>
        <end position="40"/>
    </location>
</feature>
<reference evidence="5" key="1">
    <citation type="submission" date="2011-08" db="EMBL/GenBank/DDBJ databases">
        <authorList>
            <person name="Rombauts S."/>
        </authorList>
    </citation>
    <scope>NUCLEOTIDE SEQUENCE</scope>
    <source>
        <strain evidence="5">London</strain>
    </source>
</reference>
<dbReference type="HOGENOM" id="CLU_053024_2_2_1"/>
<dbReference type="InterPro" id="IPR005552">
    <property type="entry name" value="Scramblase"/>
</dbReference>
<keyword evidence="2" id="KW-0564">Palmitate</keyword>
<organism evidence="4 5">
    <name type="scientific">Tetranychus urticae</name>
    <name type="common">Two-spotted spider mite</name>
    <dbReference type="NCBI Taxonomy" id="32264"/>
    <lineage>
        <taxon>Eukaryota</taxon>
        <taxon>Metazoa</taxon>
        <taxon>Ecdysozoa</taxon>
        <taxon>Arthropoda</taxon>
        <taxon>Chelicerata</taxon>
        <taxon>Arachnida</taxon>
        <taxon>Acari</taxon>
        <taxon>Acariformes</taxon>
        <taxon>Trombidiformes</taxon>
        <taxon>Prostigmata</taxon>
        <taxon>Eleutherengona</taxon>
        <taxon>Raphignathae</taxon>
        <taxon>Tetranychoidea</taxon>
        <taxon>Tetranychidae</taxon>
        <taxon>Tetranychus</taxon>
    </lineage>
</organism>
<keyword evidence="2" id="KW-0449">Lipoprotein</keyword>